<dbReference type="InterPro" id="IPR043504">
    <property type="entry name" value="Peptidase_S1_PA_chymotrypsin"/>
</dbReference>
<keyword evidence="1" id="KW-0732">Signal</keyword>
<comment type="caution">
    <text evidence="2">The sequence shown here is derived from an EMBL/GenBank/DDBJ whole genome shotgun (WGS) entry which is preliminary data.</text>
</comment>
<accession>A0A6L8LSE5</accession>
<feature type="chain" id="PRO_5027025248" description="Serine protease" evidence="1">
    <location>
        <begin position="23"/>
        <end position="469"/>
    </location>
</feature>
<sequence>MKHTIPVFYIATLCLTSPFASAAPNTELPESGESAFYRSVGKLSGNMTCTVSFVQFGDNLNAPATFLSNGHCSQNAFSSSSGNDITVEKSVNYTAKFNYFQDSIDAGETISVGINKVLYSTMKGLDISVLSSDQTVAQLIAQGLTPYRISQESLPPEAEITIAGVPMDVNALQLSYCESGNTFGVVEGYWHWYDFNENNCQGISPGSSGSPVFDNNQTIVGLINTTTNTAVGKTCYNGNPCAVDDEGAHVKKNKNYVVPIKDLNQCFNSNGTFSLDNSACPLPKPSDISITNYPYIFSGENSRYQDWKFTVNSDSKIRYKNILLSDNNQTCQDLSGYSAPIEVSQVNFSETKIDISKEGVHQYCIIGENDDASAPSVVQVQVDNTPPTTKPVLNVTPIGFEPIFMVPEYSDYWLAWGKPDEINCDDARYIQYRRNPIRIQSVPLKVCVYGFDAAGNQSPNFDYLIESPF</sequence>
<evidence type="ECO:0000313" key="3">
    <source>
        <dbReference type="Proteomes" id="UP000478571"/>
    </source>
</evidence>
<feature type="signal peptide" evidence="1">
    <location>
        <begin position="1"/>
        <end position="22"/>
    </location>
</feature>
<dbReference type="AlphaFoldDB" id="A0A6L8LSE5"/>
<protein>
    <recommendedName>
        <fullName evidence="4">Serine protease</fullName>
    </recommendedName>
</protein>
<evidence type="ECO:0008006" key="4">
    <source>
        <dbReference type="Google" id="ProtNLM"/>
    </source>
</evidence>
<dbReference type="RefSeq" id="WP_160926609.1">
    <property type="nucleotide sequence ID" value="NZ_WWEU01000001.1"/>
</dbReference>
<proteinExistence type="predicted"/>
<dbReference type="InterPro" id="IPR009003">
    <property type="entry name" value="Peptidase_S1_PA"/>
</dbReference>
<evidence type="ECO:0000256" key="1">
    <source>
        <dbReference type="SAM" id="SignalP"/>
    </source>
</evidence>
<organism evidence="2 3">
    <name type="scientific">Vibrio tetraodonis subsp. pristinus</name>
    <dbReference type="NCBI Taxonomy" id="2695891"/>
    <lineage>
        <taxon>Bacteria</taxon>
        <taxon>Pseudomonadati</taxon>
        <taxon>Pseudomonadota</taxon>
        <taxon>Gammaproteobacteria</taxon>
        <taxon>Vibrionales</taxon>
        <taxon>Vibrionaceae</taxon>
        <taxon>Vibrio</taxon>
    </lineage>
</organism>
<dbReference type="Gene3D" id="2.40.10.10">
    <property type="entry name" value="Trypsin-like serine proteases"/>
    <property type="match status" value="2"/>
</dbReference>
<dbReference type="Proteomes" id="UP000478571">
    <property type="component" value="Unassembled WGS sequence"/>
</dbReference>
<dbReference type="EMBL" id="WWEU01000001">
    <property type="protein sequence ID" value="MYM58066.1"/>
    <property type="molecule type" value="Genomic_DNA"/>
</dbReference>
<gene>
    <name evidence="2" type="ORF">GTG28_02420</name>
</gene>
<evidence type="ECO:0000313" key="2">
    <source>
        <dbReference type="EMBL" id="MYM58066.1"/>
    </source>
</evidence>
<reference evidence="2 3" key="1">
    <citation type="submission" date="2020-01" db="EMBL/GenBank/DDBJ databases">
        <title>Draft Genome Sequence of Vibrio sp. strain OCN044, Isolated from a Healthy Coral at Palmyra Atoll.</title>
        <authorList>
            <person name="Videau P."/>
            <person name="Loughran R."/>
            <person name="Esquivel A."/>
            <person name="Deadmond M."/>
            <person name="Paddock B.E."/>
            <person name="Saw J.H."/>
            <person name="Ushijima B."/>
        </authorList>
    </citation>
    <scope>NUCLEOTIDE SEQUENCE [LARGE SCALE GENOMIC DNA]</scope>
    <source>
        <strain evidence="2 3">OCN044</strain>
    </source>
</reference>
<keyword evidence="3" id="KW-1185">Reference proteome</keyword>
<name>A0A6L8LSE5_9VIBR</name>
<dbReference type="SUPFAM" id="SSF50494">
    <property type="entry name" value="Trypsin-like serine proteases"/>
    <property type="match status" value="1"/>
</dbReference>